<dbReference type="PANTHER" id="PTHR46838:SF1">
    <property type="entry name" value="TUMOR NECROSIS FACTOR RECEPTOR SUPERFAMILY MEMBER 14"/>
    <property type="match status" value="1"/>
</dbReference>
<dbReference type="GO" id="GO:0002720">
    <property type="term" value="P:positive regulation of cytokine production involved in immune response"/>
    <property type="evidence" value="ECO:0007669"/>
    <property type="project" value="TreeGrafter"/>
</dbReference>
<evidence type="ECO:0000256" key="1">
    <source>
        <dbReference type="PROSITE-ProRule" id="PRU00206"/>
    </source>
</evidence>
<dbReference type="PANTHER" id="PTHR46838">
    <property type="entry name" value="TUMOR NECROSIS FACTOR RECEPTOR SUPERFAMILY MEMBER 14"/>
    <property type="match status" value="1"/>
</dbReference>
<reference evidence="4" key="2">
    <citation type="submission" date="2025-08" db="UniProtKB">
        <authorList>
            <consortium name="Ensembl"/>
        </authorList>
    </citation>
    <scope>IDENTIFICATION</scope>
</reference>
<dbReference type="GeneTree" id="ENSGT00950000183126"/>
<proteinExistence type="predicted"/>
<keyword evidence="5" id="KW-1185">Reference proteome</keyword>
<feature type="disulfide bond" evidence="1">
    <location>
        <begin position="40"/>
        <end position="58"/>
    </location>
</feature>
<dbReference type="PROSITE" id="PS00652">
    <property type="entry name" value="TNFR_NGFR_1"/>
    <property type="match status" value="2"/>
</dbReference>
<dbReference type="SMART" id="SM00208">
    <property type="entry name" value="TNFR"/>
    <property type="match status" value="4"/>
</dbReference>
<keyword evidence="2" id="KW-0472">Membrane</keyword>
<dbReference type="Proteomes" id="UP000472265">
    <property type="component" value="Chromosome 7"/>
</dbReference>
<dbReference type="SUPFAM" id="SSF57586">
    <property type="entry name" value="TNF receptor-like"/>
    <property type="match status" value="2"/>
</dbReference>
<evidence type="ECO:0000256" key="2">
    <source>
        <dbReference type="SAM" id="Phobius"/>
    </source>
</evidence>
<keyword evidence="2" id="KW-1133">Transmembrane helix</keyword>
<evidence type="ECO:0000313" key="4">
    <source>
        <dbReference type="Ensembl" id="ENSSAUP00010055523.1"/>
    </source>
</evidence>
<dbReference type="InterPro" id="IPR001368">
    <property type="entry name" value="TNFR/NGFR_Cys_rich_reg"/>
</dbReference>
<dbReference type="GO" id="GO:0006955">
    <property type="term" value="P:immune response"/>
    <property type="evidence" value="ECO:0007669"/>
    <property type="project" value="InterPro"/>
</dbReference>
<feature type="repeat" description="TNFR-Cys" evidence="1">
    <location>
        <begin position="24"/>
        <end position="58"/>
    </location>
</feature>
<protein>
    <recommendedName>
        <fullName evidence="3">TNFR-Cys domain-containing protein</fullName>
    </recommendedName>
</protein>
<dbReference type="CDD" id="cd13405">
    <property type="entry name" value="TNFRSF14_teleost"/>
    <property type="match status" value="1"/>
</dbReference>
<dbReference type="InParanoid" id="A0A671XWG4"/>
<dbReference type="FunFam" id="2.10.50.10:FF:000007">
    <property type="entry name" value="TNF receptor superfamily member 14"/>
    <property type="match status" value="1"/>
</dbReference>
<keyword evidence="2" id="KW-0812">Transmembrane</keyword>
<evidence type="ECO:0000313" key="5">
    <source>
        <dbReference type="Proteomes" id="UP000472265"/>
    </source>
</evidence>
<dbReference type="GO" id="GO:0046642">
    <property type="term" value="P:negative regulation of alpha-beta T cell proliferation"/>
    <property type="evidence" value="ECO:0007669"/>
    <property type="project" value="TreeGrafter"/>
</dbReference>
<feature type="transmembrane region" description="Helical" evidence="2">
    <location>
        <begin position="195"/>
        <end position="217"/>
    </location>
</feature>
<dbReference type="GO" id="GO:0050829">
    <property type="term" value="P:defense response to Gram-negative bacterium"/>
    <property type="evidence" value="ECO:0007669"/>
    <property type="project" value="TreeGrafter"/>
</dbReference>
<dbReference type="Gene3D" id="2.10.50.10">
    <property type="entry name" value="Tumor Necrosis Factor Receptor, subunit A, domain 2"/>
    <property type="match status" value="3"/>
</dbReference>
<dbReference type="OMA" id="PCISCDE"/>
<evidence type="ECO:0000259" key="3">
    <source>
        <dbReference type="PROSITE" id="PS50050"/>
    </source>
</evidence>
<dbReference type="GO" id="GO:0004888">
    <property type="term" value="F:transmembrane signaling receptor activity"/>
    <property type="evidence" value="ECO:0007669"/>
    <property type="project" value="InterPro"/>
</dbReference>
<dbReference type="Pfam" id="PF00020">
    <property type="entry name" value="TNFR_c6"/>
    <property type="match status" value="1"/>
</dbReference>
<sequence length="248" mass="27122">LLSFFIRSSSQVLVMLVFRGQNLTCHRSEYQTGSECCPMCPVGSRVKTDCTEYRSTSCLPCTEGTYMNQPTGLKQCFACTNCDAGSNLKINLPCTTTSDTVCEPLEGFFCLDSTENGCMAAQEHTHCKPGQYILHKGTAQRDTECLGCSEGKYSNGTFTSCLSHTKCETLNLQEIKPGTVSTDAECGEQTADRTAVVVGVVVVLFIVMIVAAAVKLLHKKKKGCLNNGMIWTYNLPMEEEENTLNPSR</sequence>
<dbReference type="GO" id="GO:0009897">
    <property type="term" value="C:external side of plasma membrane"/>
    <property type="evidence" value="ECO:0007669"/>
    <property type="project" value="TreeGrafter"/>
</dbReference>
<dbReference type="PROSITE" id="PS50050">
    <property type="entry name" value="TNFR_NGFR_2"/>
    <property type="match status" value="2"/>
</dbReference>
<feature type="disulfide bond" evidence="1">
    <location>
        <begin position="61"/>
        <end position="76"/>
    </location>
</feature>
<gene>
    <name evidence="4" type="primary">LOC115585209</name>
</gene>
<comment type="caution">
    <text evidence="1">Lacks conserved residue(s) required for the propagation of feature annotation.</text>
</comment>
<name>A0A671XWG4_SPAAU</name>
<feature type="domain" description="TNFR-Cys" evidence="3">
    <location>
        <begin position="60"/>
        <end position="102"/>
    </location>
</feature>
<feature type="disulfide bond" evidence="1">
    <location>
        <begin position="37"/>
        <end position="50"/>
    </location>
</feature>
<dbReference type="GO" id="GO:2000406">
    <property type="term" value="P:positive regulation of T cell migration"/>
    <property type="evidence" value="ECO:0007669"/>
    <property type="project" value="TreeGrafter"/>
</dbReference>
<organism evidence="4 5">
    <name type="scientific">Sparus aurata</name>
    <name type="common">Gilthead sea bream</name>
    <dbReference type="NCBI Taxonomy" id="8175"/>
    <lineage>
        <taxon>Eukaryota</taxon>
        <taxon>Metazoa</taxon>
        <taxon>Chordata</taxon>
        <taxon>Craniata</taxon>
        <taxon>Vertebrata</taxon>
        <taxon>Euteleostomi</taxon>
        <taxon>Actinopterygii</taxon>
        <taxon>Neopterygii</taxon>
        <taxon>Teleostei</taxon>
        <taxon>Neoteleostei</taxon>
        <taxon>Acanthomorphata</taxon>
        <taxon>Eupercaria</taxon>
        <taxon>Spariformes</taxon>
        <taxon>Sparidae</taxon>
        <taxon>Sparus</taxon>
    </lineage>
</organism>
<reference evidence="4" key="3">
    <citation type="submission" date="2025-09" db="UniProtKB">
        <authorList>
            <consortium name="Ensembl"/>
        </authorList>
    </citation>
    <scope>IDENTIFICATION</scope>
</reference>
<dbReference type="PRINTS" id="PR01680">
    <property type="entry name" value="TNFACTORR6"/>
</dbReference>
<accession>A0A671XWG4</accession>
<dbReference type="GO" id="GO:0007165">
    <property type="term" value="P:signal transduction"/>
    <property type="evidence" value="ECO:0007669"/>
    <property type="project" value="InterPro"/>
</dbReference>
<keyword evidence="1" id="KW-1015">Disulfide bond</keyword>
<feature type="repeat" description="TNFR-Cys" evidence="1">
    <location>
        <begin position="60"/>
        <end position="102"/>
    </location>
</feature>
<dbReference type="InterPro" id="IPR008063">
    <property type="entry name" value="Fas_rcpt"/>
</dbReference>
<feature type="domain" description="TNFR-Cys" evidence="3">
    <location>
        <begin position="24"/>
        <end position="58"/>
    </location>
</feature>
<dbReference type="FunCoup" id="A0A671XWG4">
    <property type="interactions" value="1122"/>
</dbReference>
<dbReference type="GO" id="GO:0006915">
    <property type="term" value="P:apoptotic process"/>
    <property type="evidence" value="ECO:0007669"/>
    <property type="project" value="InterPro"/>
</dbReference>
<dbReference type="GO" id="GO:0050830">
    <property type="term" value="P:defense response to Gram-positive bacterium"/>
    <property type="evidence" value="ECO:0007669"/>
    <property type="project" value="TreeGrafter"/>
</dbReference>
<dbReference type="Ensembl" id="ENSSAUT00010058338.1">
    <property type="protein sequence ID" value="ENSSAUP00010055523.1"/>
    <property type="gene ID" value="ENSSAUG00010022841.1"/>
</dbReference>
<dbReference type="AlphaFoldDB" id="A0A671XWG4"/>
<reference evidence="4" key="1">
    <citation type="submission" date="2021-04" db="EMBL/GenBank/DDBJ databases">
        <authorList>
            <consortium name="Wellcome Sanger Institute Data Sharing"/>
        </authorList>
    </citation>
    <scope>NUCLEOTIDE SEQUENCE [LARGE SCALE GENOMIC DNA]</scope>
</reference>